<evidence type="ECO:0000256" key="1">
    <source>
        <dbReference type="ARBA" id="ARBA00004141"/>
    </source>
</evidence>
<keyword evidence="5 7" id="KW-1133">Transmembrane helix</keyword>
<name>A0AAD9QEE0_ACRCE</name>
<comment type="subcellular location">
    <subcellularLocation>
        <location evidence="1">Membrane</location>
        <topology evidence="1">Multi-pass membrane protein</topology>
    </subcellularLocation>
</comment>
<reference evidence="9" key="2">
    <citation type="journal article" date="2023" name="Science">
        <title>Genomic signatures of disease resistance in endangered staghorn corals.</title>
        <authorList>
            <person name="Vollmer S.V."/>
            <person name="Selwyn J.D."/>
            <person name="Despard B.A."/>
            <person name="Roesel C.L."/>
        </authorList>
    </citation>
    <scope>NUCLEOTIDE SEQUENCE</scope>
    <source>
        <strain evidence="9">K2</strain>
    </source>
</reference>
<evidence type="ECO:0000256" key="4">
    <source>
        <dbReference type="ARBA" id="ARBA00022729"/>
    </source>
</evidence>
<keyword evidence="2" id="KW-0597">Phosphoprotein</keyword>
<evidence type="ECO:0000256" key="2">
    <source>
        <dbReference type="ARBA" id="ARBA00022553"/>
    </source>
</evidence>
<evidence type="ECO:0000313" key="9">
    <source>
        <dbReference type="EMBL" id="KAK2559738.1"/>
    </source>
</evidence>
<evidence type="ECO:0000256" key="7">
    <source>
        <dbReference type="SAM" id="Phobius"/>
    </source>
</evidence>
<feature type="transmembrane region" description="Helical" evidence="7">
    <location>
        <begin position="30"/>
        <end position="51"/>
    </location>
</feature>
<feature type="transmembrane region" description="Helical" evidence="7">
    <location>
        <begin position="139"/>
        <end position="161"/>
    </location>
</feature>
<feature type="transmembrane region" description="Helical" evidence="7">
    <location>
        <begin position="263"/>
        <end position="283"/>
    </location>
</feature>
<evidence type="ECO:0000256" key="5">
    <source>
        <dbReference type="ARBA" id="ARBA00022989"/>
    </source>
</evidence>
<accession>A0AAD9QEE0</accession>
<feature type="transmembrane region" description="Helical" evidence="7">
    <location>
        <begin position="63"/>
        <end position="82"/>
    </location>
</feature>
<dbReference type="InterPro" id="IPR059081">
    <property type="entry name" value="PRRT3-4"/>
</dbReference>
<feature type="domain" description="Proline-rich transmembrane protein 3/4" evidence="8">
    <location>
        <begin position="7"/>
        <end position="293"/>
    </location>
</feature>
<proteinExistence type="predicted"/>
<dbReference type="PANTHER" id="PTHR35578">
    <property type="entry name" value="PROLINE-RICH TRANSMEMBRANE PROTEIN 4-RELATED"/>
    <property type="match status" value="1"/>
</dbReference>
<gene>
    <name evidence="9" type="ORF">P5673_017829</name>
</gene>
<evidence type="ECO:0000259" key="8">
    <source>
        <dbReference type="Pfam" id="PF25987"/>
    </source>
</evidence>
<evidence type="ECO:0000256" key="6">
    <source>
        <dbReference type="ARBA" id="ARBA00023136"/>
    </source>
</evidence>
<feature type="transmembrane region" description="Helical" evidence="7">
    <location>
        <begin position="223"/>
        <end position="243"/>
    </location>
</feature>
<feature type="transmembrane region" description="Helical" evidence="7">
    <location>
        <begin position="167"/>
        <end position="191"/>
    </location>
</feature>
<dbReference type="InterPro" id="IPR052836">
    <property type="entry name" value="PRRT_domain-containing"/>
</dbReference>
<sequence length="310" mass="35040">MVEDLRTWPEPAPNWPEAKQTWAWRWSFHVYFFTALYCLVIARGLFMLLTKGKVFLRSKNHRLVMNSLLLFFGILRLVFFTWDPYGSSPTHTKAELVASIITFGIGTACLTSSFSFLLLIVLESTRISLAPSKLQSRSFLTGVCAVNALYIITSDLIVAHFHNAKVMILICQIAFALWGILVAFGYALAALRLWRNLRASRQASQFDRDLATEGKKFVRLIKLLCLASICGAVLFSTIVFSAVGETSVYDESEFVNIWPWLAIQSLLRGCEILMCLLIFIIALRSNTSSRTNNNNNTVDTMNIKSTQSRR</sequence>
<keyword evidence="3 7" id="KW-0812">Transmembrane</keyword>
<dbReference type="EMBL" id="JARQWQ010000039">
    <property type="protein sequence ID" value="KAK2559738.1"/>
    <property type="molecule type" value="Genomic_DNA"/>
</dbReference>
<keyword evidence="6 7" id="KW-0472">Membrane</keyword>
<dbReference type="AlphaFoldDB" id="A0AAD9QEE0"/>
<evidence type="ECO:0000256" key="3">
    <source>
        <dbReference type="ARBA" id="ARBA00022692"/>
    </source>
</evidence>
<dbReference type="PANTHER" id="PTHR35578:SF6">
    <property type="entry name" value="PROLINE-RICH TRANSMEMBRANE PROTEIN 4"/>
    <property type="match status" value="1"/>
</dbReference>
<protein>
    <recommendedName>
        <fullName evidence="8">Proline-rich transmembrane protein 3/4 domain-containing protein</fullName>
    </recommendedName>
</protein>
<comment type="caution">
    <text evidence="9">The sequence shown here is derived from an EMBL/GenBank/DDBJ whole genome shotgun (WGS) entry which is preliminary data.</text>
</comment>
<reference evidence="9" key="1">
    <citation type="journal article" date="2023" name="G3 (Bethesda)">
        <title>Whole genome assembly and annotation of the endangered Caribbean coral Acropora cervicornis.</title>
        <authorList>
            <person name="Selwyn J.D."/>
            <person name="Vollmer S.V."/>
        </authorList>
    </citation>
    <scope>NUCLEOTIDE SEQUENCE</scope>
    <source>
        <strain evidence="9">K2</strain>
    </source>
</reference>
<organism evidence="9 10">
    <name type="scientific">Acropora cervicornis</name>
    <name type="common">Staghorn coral</name>
    <dbReference type="NCBI Taxonomy" id="6130"/>
    <lineage>
        <taxon>Eukaryota</taxon>
        <taxon>Metazoa</taxon>
        <taxon>Cnidaria</taxon>
        <taxon>Anthozoa</taxon>
        <taxon>Hexacorallia</taxon>
        <taxon>Scleractinia</taxon>
        <taxon>Astrocoeniina</taxon>
        <taxon>Acroporidae</taxon>
        <taxon>Acropora</taxon>
    </lineage>
</organism>
<feature type="transmembrane region" description="Helical" evidence="7">
    <location>
        <begin position="94"/>
        <end position="119"/>
    </location>
</feature>
<evidence type="ECO:0000313" key="10">
    <source>
        <dbReference type="Proteomes" id="UP001249851"/>
    </source>
</evidence>
<keyword evidence="10" id="KW-1185">Reference proteome</keyword>
<keyword evidence="4" id="KW-0732">Signal</keyword>
<dbReference type="Proteomes" id="UP001249851">
    <property type="component" value="Unassembled WGS sequence"/>
</dbReference>
<dbReference type="Pfam" id="PF25987">
    <property type="entry name" value="PRRT3"/>
    <property type="match status" value="1"/>
</dbReference>